<keyword evidence="2" id="KW-0812">Transmembrane</keyword>
<gene>
    <name evidence="3" type="ORF">DPMN_061752</name>
</gene>
<feature type="transmembrane region" description="Helical" evidence="2">
    <location>
        <begin position="31"/>
        <end position="54"/>
    </location>
</feature>
<sequence length="165" mass="19301">MKRTFICKKDCANLGVIESKSFQSKTSGIRILGWIFLLLQLQVVKLLNCVRFMYRGLLRIRKYRRYRIFRLRFREHSENSDADYSSKADDRNYEMPNKDGKTALGEMSSSVKSLVKFSKVFCSSERMTRLQQQDPDIGVVLKWLKSDSRRPPRDTVSGYSPSVRN</sequence>
<keyword evidence="2" id="KW-0472">Membrane</keyword>
<keyword evidence="2" id="KW-1133">Transmembrane helix</keyword>
<feature type="region of interest" description="Disordered" evidence="1">
    <location>
        <begin position="77"/>
        <end position="105"/>
    </location>
</feature>
<evidence type="ECO:0000256" key="2">
    <source>
        <dbReference type="SAM" id="Phobius"/>
    </source>
</evidence>
<name>A0A9D4HJG8_DREPO</name>
<feature type="compositionally biased region" description="Basic and acidic residues" evidence="1">
    <location>
        <begin position="77"/>
        <end position="101"/>
    </location>
</feature>
<accession>A0A9D4HJG8</accession>
<evidence type="ECO:0000313" key="4">
    <source>
        <dbReference type="Proteomes" id="UP000828390"/>
    </source>
</evidence>
<evidence type="ECO:0000256" key="1">
    <source>
        <dbReference type="SAM" id="MobiDB-lite"/>
    </source>
</evidence>
<comment type="caution">
    <text evidence="3">The sequence shown here is derived from an EMBL/GenBank/DDBJ whole genome shotgun (WGS) entry which is preliminary data.</text>
</comment>
<evidence type="ECO:0000313" key="3">
    <source>
        <dbReference type="EMBL" id="KAH3718926.1"/>
    </source>
</evidence>
<reference evidence="3" key="1">
    <citation type="journal article" date="2019" name="bioRxiv">
        <title>The Genome of the Zebra Mussel, Dreissena polymorpha: A Resource for Invasive Species Research.</title>
        <authorList>
            <person name="McCartney M.A."/>
            <person name="Auch B."/>
            <person name="Kono T."/>
            <person name="Mallez S."/>
            <person name="Zhang Y."/>
            <person name="Obille A."/>
            <person name="Becker A."/>
            <person name="Abrahante J.E."/>
            <person name="Garbe J."/>
            <person name="Badalamenti J.P."/>
            <person name="Herman A."/>
            <person name="Mangelson H."/>
            <person name="Liachko I."/>
            <person name="Sullivan S."/>
            <person name="Sone E.D."/>
            <person name="Koren S."/>
            <person name="Silverstein K.A.T."/>
            <person name="Beckman K.B."/>
            <person name="Gohl D.M."/>
        </authorList>
    </citation>
    <scope>NUCLEOTIDE SEQUENCE</scope>
    <source>
        <strain evidence="3">Duluth1</strain>
        <tissue evidence="3">Whole animal</tissue>
    </source>
</reference>
<dbReference type="EMBL" id="JAIWYP010000013">
    <property type="protein sequence ID" value="KAH3718926.1"/>
    <property type="molecule type" value="Genomic_DNA"/>
</dbReference>
<proteinExistence type="predicted"/>
<organism evidence="3 4">
    <name type="scientific">Dreissena polymorpha</name>
    <name type="common">Zebra mussel</name>
    <name type="synonym">Mytilus polymorpha</name>
    <dbReference type="NCBI Taxonomy" id="45954"/>
    <lineage>
        <taxon>Eukaryota</taxon>
        <taxon>Metazoa</taxon>
        <taxon>Spiralia</taxon>
        <taxon>Lophotrochozoa</taxon>
        <taxon>Mollusca</taxon>
        <taxon>Bivalvia</taxon>
        <taxon>Autobranchia</taxon>
        <taxon>Heteroconchia</taxon>
        <taxon>Euheterodonta</taxon>
        <taxon>Imparidentia</taxon>
        <taxon>Neoheterodontei</taxon>
        <taxon>Myida</taxon>
        <taxon>Dreissenoidea</taxon>
        <taxon>Dreissenidae</taxon>
        <taxon>Dreissena</taxon>
    </lineage>
</organism>
<keyword evidence="4" id="KW-1185">Reference proteome</keyword>
<protein>
    <submittedName>
        <fullName evidence="3">Uncharacterized protein</fullName>
    </submittedName>
</protein>
<dbReference type="AlphaFoldDB" id="A0A9D4HJG8"/>
<dbReference type="Proteomes" id="UP000828390">
    <property type="component" value="Unassembled WGS sequence"/>
</dbReference>
<reference evidence="3" key="2">
    <citation type="submission" date="2020-11" db="EMBL/GenBank/DDBJ databases">
        <authorList>
            <person name="McCartney M.A."/>
            <person name="Auch B."/>
            <person name="Kono T."/>
            <person name="Mallez S."/>
            <person name="Becker A."/>
            <person name="Gohl D.M."/>
            <person name="Silverstein K.A.T."/>
            <person name="Koren S."/>
            <person name="Bechman K.B."/>
            <person name="Herman A."/>
            <person name="Abrahante J.E."/>
            <person name="Garbe J."/>
        </authorList>
    </citation>
    <scope>NUCLEOTIDE SEQUENCE</scope>
    <source>
        <strain evidence="3">Duluth1</strain>
        <tissue evidence="3">Whole animal</tissue>
    </source>
</reference>